<keyword evidence="4" id="KW-0812">Transmembrane</keyword>
<gene>
    <name evidence="20" type="ORF">BaRGS_00001465</name>
</gene>
<name>A0ABD0M6F3_9CAEN</name>
<feature type="domain" description="Protein kinase" evidence="18">
    <location>
        <begin position="237"/>
        <end position="506"/>
    </location>
</feature>
<evidence type="ECO:0000256" key="1">
    <source>
        <dbReference type="ARBA" id="ARBA00001436"/>
    </source>
</evidence>
<keyword evidence="16" id="KW-0175">Coiled coil</keyword>
<evidence type="ECO:0000256" key="17">
    <source>
        <dbReference type="SAM" id="MobiDB-lite"/>
    </source>
</evidence>
<keyword evidence="10" id="KW-0675">Receptor</keyword>
<dbReference type="Gene3D" id="1.10.510.10">
    <property type="entry name" value="Transferase(Phosphotransferase) domain 1"/>
    <property type="match status" value="1"/>
</dbReference>
<proteinExistence type="inferred from homology"/>
<evidence type="ECO:0000256" key="16">
    <source>
        <dbReference type="SAM" id="Coils"/>
    </source>
</evidence>
<dbReference type="SUPFAM" id="SSF53822">
    <property type="entry name" value="Periplasmic binding protein-like I"/>
    <property type="match status" value="1"/>
</dbReference>
<reference evidence="20 21" key="1">
    <citation type="journal article" date="2023" name="Sci. Data">
        <title>Genome assembly of the Korean intertidal mud-creeper Batillaria attramentaria.</title>
        <authorList>
            <person name="Patra A.K."/>
            <person name="Ho P.T."/>
            <person name="Jun S."/>
            <person name="Lee S.J."/>
            <person name="Kim Y."/>
            <person name="Won Y.J."/>
        </authorList>
    </citation>
    <scope>NUCLEOTIDE SEQUENCE [LARGE SCALE GENOMIC DNA]</scope>
    <source>
        <strain evidence="20">Wonlab-2016</strain>
    </source>
</reference>
<dbReference type="InterPro" id="IPR029787">
    <property type="entry name" value="Nucleotide_cyclase"/>
</dbReference>
<dbReference type="InterPro" id="IPR028082">
    <property type="entry name" value="Peripla_BP_I"/>
</dbReference>
<keyword evidence="9" id="KW-0472">Membrane</keyword>
<dbReference type="Pfam" id="PF07714">
    <property type="entry name" value="PK_Tyr_Ser-Thr"/>
    <property type="match status" value="1"/>
</dbReference>
<keyword evidence="5" id="KW-0732">Signal</keyword>
<comment type="subcellular location">
    <subcellularLocation>
        <location evidence="2">Membrane</location>
        <topology evidence="2">Single-pass type I membrane protein</topology>
    </subcellularLocation>
</comment>
<feature type="region of interest" description="Disordered" evidence="17">
    <location>
        <begin position="778"/>
        <end position="825"/>
    </location>
</feature>
<dbReference type="GO" id="GO:0016020">
    <property type="term" value="C:membrane"/>
    <property type="evidence" value="ECO:0007669"/>
    <property type="project" value="UniProtKB-SubCell"/>
</dbReference>
<dbReference type="PANTHER" id="PTHR11920:SF335">
    <property type="entry name" value="GUANYLATE CYCLASE"/>
    <property type="match status" value="1"/>
</dbReference>
<evidence type="ECO:0000256" key="13">
    <source>
        <dbReference type="ARBA" id="ARBA00023293"/>
    </source>
</evidence>
<evidence type="ECO:0000256" key="3">
    <source>
        <dbReference type="ARBA" id="ARBA00012202"/>
    </source>
</evidence>
<dbReference type="Proteomes" id="UP001519460">
    <property type="component" value="Unassembled WGS sequence"/>
</dbReference>
<dbReference type="EC" id="4.6.1.2" evidence="3 15"/>
<dbReference type="CDD" id="cd07302">
    <property type="entry name" value="CHD"/>
    <property type="match status" value="1"/>
</dbReference>
<evidence type="ECO:0000256" key="15">
    <source>
        <dbReference type="RuleBase" id="RU003431"/>
    </source>
</evidence>
<sequence length="977" mass="109045">FNTQALLSPSLAIILITWLKDRFSLVVRLILAAADTTVPHGENPNPSVRQLHHFHTPLVCHSDPGSPPDLNLLLGTSNIKGGVLGYETRIDMNGDAEGHFTLLALKYQPTEQYNYSMEPVAEFQMNATGDLPVFKMLDGETIPWANGQPPLAEPMCGYHMERCIPPRTYVKEIVLGVLGGVVLVSITIALVVYRNWRYEQEIDGLLWKIEWSAITLTHGCGGGLAANDKHAHDGGVVSLASAESRNSYTQVFAQTGMLKGQTVALKLYDKQKVDLGRRTKKEMKLLRDLRHSNVNSFIGASVDSDLLVLVTEYCSKGSLTDVLENENMTLDGMFISSLVKDLIQGMIYLHDSEIQYHGNLKTSNCLITSRWTLQVGDYGLLDVRAMTYKPEDVFAYYQNLLWKAPELLRSSKPHRGSQKGDVYSFGIILYEMFGKAGPFGHCQLSPKDIIENVRSVKVAEESPFRPDTHPLTCDDYIVSCMKECWTEQPEQRPDFKTIWQRLKPMRAGMKRNIFDHMMGMMEKYQERLEELVEERTLQLLEEKKKTETLLLRMLPKSVADQLKRGEAVVPEAFDSVTIYFSDICGFTKMSAESTPMEVVDMLNDLYTTFDSIVRNYDVYKVETIGDAYMVVSGLPIRNGDLHAGEVASMSMALLKTIKSFKIRHKPDETMKLRIGIHTGPCVAGVVGLTMPRYTLFGDTVNTASRMETNGEPLKVHCSKECKDILEKLGGYTLEERGFVSMKGKGSVQTYWLTGENPDVRKQRLRKLNHLLQLPSSFDNTDSPYTTPASSIRPYLNNSSPHASVGASPNHSPMPSRPSKVRLAESAPTPTAPLVYDIFKDSDSARGGSGDLLNGLNPFRGRLHSVKDALSQRRNKLAFSSNSTSEPLIHDSDNNHKTARESCSNPMQEAVKGNGKVTEQGHRRDNAHCVSIYDNACPTELSVLLGERSSGDGFEDVDREGAEAETKFSLDFPEAHYL</sequence>
<dbReference type="SMART" id="SM00044">
    <property type="entry name" value="CYCc"/>
    <property type="match status" value="1"/>
</dbReference>
<dbReference type="EMBL" id="JACVVK020000004">
    <property type="protein sequence ID" value="KAK7507530.1"/>
    <property type="molecule type" value="Genomic_DNA"/>
</dbReference>
<evidence type="ECO:0000256" key="10">
    <source>
        <dbReference type="ARBA" id="ARBA00023170"/>
    </source>
</evidence>
<evidence type="ECO:0000313" key="20">
    <source>
        <dbReference type="EMBL" id="KAK7507530.1"/>
    </source>
</evidence>
<dbReference type="PROSITE" id="PS50011">
    <property type="entry name" value="PROTEIN_KINASE_DOM"/>
    <property type="match status" value="1"/>
</dbReference>
<keyword evidence="12 14" id="KW-0456">Lyase</keyword>
<dbReference type="FunFam" id="1.10.510.10:FF:000420">
    <property type="entry name" value="Guanylate cyclase"/>
    <property type="match status" value="1"/>
</dbReference>
<keyword evidence="21" id="KW-1185">Reference proteome</keyword>
<dbReference type="SUPFAM" id="SSF55073">
    <property type="entry name" value="Nucleotide cyclase"/>
    <property type="match status" value="1"/>
</dbReference>
<dbReference type="InterPro" id="IPR000719">
    <property type="entry name" value="Prot_kinase_dom"/>
</dbReference>
<protein>
    <recommendedName>
        <fullName evidence="3 15">Guanylate cyclase</fullName>
        <ecNumber evidence="3 15">4.6.1.2</ecNumber>
    </recommendedName>
</protein>
<dbReference type="InterPro" id="IPR001054">
    <property type="entry name" value="A/G_cyclase"/>
</dbReference>
<evidence type="ECO:0000259" key="18">
    <source>
        <dbReference type="PROSITE" id="PS50011"/>
    </source>
</evidence>
<dbReference type="GO" id="GO:0004383">
    <property type="term" value="F:guanylate cyclase activity"/>
    <property type="evidence" value="ECO:0007669"/>
    <property type="project" value="UniProtKB-EC"/>
</dbReference>
<dbReference type="Gene3D" id="6.10.250.780">
    <property type="match status" value="1"/>
</dbReference>
<dbReference type="PROSITE" id="PS00452">
    <property type="entry name" value="GUANYLATE_CYCLASE_1"/>
    <property type="match status" value="1"/>
</dbReference>
<dbReference type="InterPro" id="IPR011009">
    <property type="entry name" value="Kinase-like_dom_sf"/>
</dbReference>
<feature type="compositionally biased region" description="Polar residues" evidence="17">
    <location>
        <begin position="778"/>
        <end position="812"/>
    </location>
</feature>
<dbReference type="InterPro" id="IPR050401">
    <property type="entry name" value="Cyclic_nucleotide_synthase"/>
</dbReference>
<feature type="domain" description="Guanylate cyclase" evidence="19">
    <location>
        <begin position="577"/>
        <end position="707"/>
    </location>
</feature>
<evidence type="ECO:0000256" key="12">
    <source>
        <dbReference type="ARBA" id="ARBA00023239"/>
    </source>
</evidence>
<evidence type="ECO:0000256" key="6">
    <source>
        <dbReference type="ARBA" id="ARBA00022741"/>
    </source>
</evidence>
<evidence type="ECO:0000256" key="14">
    <source>
        <dbReference type="RuleBase" id="RU000405"/>
    </source>
</evidence>
<dbReference type="GO" id="GO:0005525">
    <property type="term" value="F:GTP binding"/>
    <property type="evidence" value="ECO:0007669"/>
    <property type="project" value="UniProtKB-KW"/>
</dbReference>
<keyword evidence="13 15" id="KW-0141">cGMP biosynthesis</keyword>
<evidence type="ECO:0000256" key="5">
    <source>
        <dbReference type="ARBA" id="ARBA00022729"/>
    </source>
</evidence>
<evidence type="ECO:0000313" key="21">
    <source>
        <dbReference type="Proteomes" id="UP001519460"/>
    </source>
</evidence>
<organism evidence="20 21">
    <name type="scientific">Batillaria attramentaria</name>
    <dbReference type="NCBI Taxonomy" id="370345"/>
    <lineage>
        <taxon>Eukaryota</taxon>
        <taxon>Metazoa</taxon>
        <taxon>Spiralia</taxon>
        <taxon>Lophotrochozoa</taxon>
        <taxon>Mollusca</taxon>
        <taxon>Gastropoda</taxon>
        <taxon>Caenogastropoda</taxon>
        <taxon>Sorbeoconcha</taxon>
        <taxon>Cerithioidea</taxon>
        <taxon>Batillariidae</taxon>
        <taxon>Batillaria</taxon>
    </lineage>
</organism>
<keyword evidence="7" id="KW-1133">Transmembrane helix</keyword>
<feature type="region of interest" description="Disordered" evidence="17">
    <location>
        <begin position="877"/>
        <end position="904"/>
    </location>
</feature>
<accession>A0ABD0M6F3</accession>
<evidence type="ECO:0000256" key="8">
    <source>
        <dbReference type="ARBA" id="ARBA00023134"/>
    </source>
</evidence>
<evidence type="ECO:0000256" key="2">
    <source>
        <dbReference type="ARBA" id="ARBA00004479"/>
    </source>
</evidence>
<evidence type="ECO:0000259" key="19">
    <source>
        <dbReference type="PROSITE" id="PS50125"/>
    </source>
</evidence>
<feature type="coiled-coil region" evidence="16">
    <location>
        <begin position="514"/>
        <end position="541"/>
    </location>
</feature>
<dbReference type="InterPro" id="IPR018297">
    <property type="entry name" value="A/G_cyclase_CS"/>
</dbReference>
<comment type="similarity">
    <text evidence="14">Belongs to the adenylyl cyclase class-4/guanylyl cyclase family.</text>
</comment>
<keyword evidence="11" id="KW-0325">Glycoprotein</keyword>
<dbReference type="FunFam" id="3.30.70.1230:FF:000004">
    <property type="entry name" value="Guanylate cyclase"/>
    <property type="match status" value="1"/>
</dbReference>
<dbReference type="Pfam" id="PF00211">
    <property type="entry name" value="Guanylate_cyc"/>
    <property type="match status" value="1"/>
</dbReference>
<evidence type="ECO:0000256" key="9">
    <source>
        <dbReference type="ARBA" id="ARBA00023136"/>
    </source>
</evidence>
<dbReference type="PROSITE" id="PS50125">
    <property type="entry name" value="GUANYLATE_CYCLASE_2"/>
    <property type="match status" value="1"/>
</dbReference>
<comment type="caution">
    <text evidence="20">The sequence shown here is derived from an EMBL/GenBank/DDBJ whole genome shotgun (WGS) entry which is preliminary data.</text>
</comment>
<evidence type="ECO:0000256" key="4">
    <source>
        <dbReference type="ARBA" id="ARBA00022692"/>
    </source>
</evidence>
<dbReference type="Gene3D" id="3.30.70.1230">
    <property type="entry name" value="Nucleotide cyclase"/>
    <property type="match status" value="1"/>
</dbReference>
<dbReference type="InterPro" id="IPR001245">
    <property type="entry name" value="Ser-Thr/Tyr_kinase_cat_dom"/>
</dbReference>
<dbReference type="SUPFAM" id="SSF56112">
    <property type="entry name" value="Protein kinase-like (PK-like)"/>
    <property type="match status" value="1"/>
</dbReference>
<keyword evidence="8" id="KW-0342">GTP-binding</keyword>
<dbReference type="AlphaFoldDB" id="A0ABD0M6F3"/>
<keyword evidence="6" id="KW-0547">Nucleotide-binding</keyword>
<dbReference type="PANTHER" id="PTHR11920">
    <property type="entry name" value="GUANYLYL CYCLASE"/>
    <property type="match status" value="1"/>
</dbReference>
<evidence type="ECO:0000256" key="11">
    <source>
        <dbReference type="ARBA" id="ARBA00023180"/>
    </source>
</evidence>
<feature type="compositionally biased region" description="Basic and acidic residues" evidence="17">
    <location>
        <begin position="887"/>
        <end position="899"/>
    </location>
</feature>
<evidence type="ECO:0000256" key="7">
    <source>
        <dbReference type="ARBA" id="ARBA00022989"/>
    </source>
</evidence>
<comment type="catalytic activity">
    <reaction evidence="1 15">
        <text>GTP = 3',5'-cyclic GMP + diphosphate</text>
        <dbReference type="Rhea" id="RHEA:13665"/>
        <dbReference type="ChEBI" id="CHEBI:33019"/>
        <dbReference type="ChEBI" id="CHEBI:37565"/>
        <dbReference type="ChEBI" id="CHEBI:57746"/>
        <dbReference type="EC" id="4.6.1.2"/>
    </reaction>
</comment>
<feature type="non-terminal residue" evidence="20">
    <location>
        <position position="1"/>
    </location>
</feature>